<keyword evidence="2" id="KW-1185">Reference proteome</keyword>
<dbReference type="RefSeq" id="WP_284352723.1">
    <property type="nucleotide sequence ID" value="NZ_BRXS01000009.1"/>
</dbReference>
<proteinExistence type="predicted"/>
<organism evidence="1 2">
    <name type="scientific">Roseisolibacter agri</name>
    <dbReference type="NCBI Taxonomy" id="2014610"/>
    <lineage>
        <taxon>Bacteria</taxon>
        <taxon>Pseudomonadati</taxon>
        <taxon>Gemmatimonadota</taxon>
        <taxon>Gemmatimonadia</taxon>
        <taxon>Gemmatimonadales</taxon>
        <taxon>Gemmatimonadaceae</taxon>
        <taxon>Roseisolibacter</taxon>
    </lineage>
</organism>
<evidence type="ECO:0000313" key="2">
    <source>
        <dbReference type="Proteomes" id="UP001161325"/>
    </source>
</evidence>
<accession>A0AA37Q836</accession>
<dbReference type="Proteomes" id="UP001161325">
    <property type="component" value="Unassembled WGS sequence"/>
</dbReference>
<sequence length="137" mass="14561">MSRFSFLVRPPRGIVAAVLATSLLGCDDGPSGPDGATRLRVRNASTVELQNLLVVLPTEERIAAVSLAAGGTTGYVAVRTAYRYAYVEASVAGRHIVLQPIDYVGEQPLGAGCFTYDLRVDADQRFLSIAARTETGC</sequence>
<dbReference type="PROSITE" id="PS51257">
    <property type="entry name" value="PROKAR_LIPOPROTEIN"/>
    <property type="match status" value="1"/>
</dbReference>
<dbReference type="AlphaFoldDB" id="A0AA37Q836"/>
<comment type="caution">
    <text evidence="1">The sequence shown here is derived from an EMBL/GenBank/DDBJ whole genome shotgun (WGS) entry which is preliminary data.</text>
</comment>
<protein>
    <recommendedName>
        <fullName evidence="3">Lipoprotein</fullName>
    </recommendedName>
</protein>
<name>A0AA37Q836_9BACT</name>
<gene>
    <name evidence="1" type="ORF">rosag_48370</name>
</gene>
<dbReference type="EMBL" id="BRXS01000009">
    <property type="protein sequence ID" value="GLC28324.1"/>
    <property type="molecule type" value="Genomic_DNA"/>
</dbReference>
<reference evidence="1" key="1">
    <citation type="submission" date="2022-08" db="EMBL/GenBank/DDBJ databases">
        <title>Draft genome sequencing of Roseisolibacter agri AW1220.</title>
        <authorList>
            <person name="Tobiishi Y."/>
            <person name="Tonouchi A."/>
        </authorList>
    </citation>
    <scope>NUCLEOTIDE SEQUENCE</scope>
    <source>
        <strain evidence="1">AW1220</strain>
    </source>
</reference>
<evidence type="ECO:0000313" key="1">
    <source>
        <dbReference type="EMBL" id="GLC28324.1"/>
    </source>
</evidence>
<evidence type="ECO:0008006" key="3">
    <source>
        <dbReference type="Google" id="ProtNLM"/>
    </source>
</evidence>